<dbReference type="Gene3D" id="2.60.40.10">
    <property type="entry name" value="Immunoglobulins"/>
    <property type="match status" value="5"/>
</dbReference>
<comment type="caution">
    <text evidence="2">The sequence shown here is derived from an EMBL/GenBank/DDBJ whole genome shotgun (WGS) entry which is preliminary data.</text>
</comment>
<proteinExistence type="predicted"/>
<accession>A0A1J5T2P5</accession>
<evidence type="ECO:0000259" key="1">
    <source>
        <dbReference type="Pfam" id="PF07705"/>
    </source>
</evidence>
<protein>
    <recommendedName>
        <fullName evidence="1">CARDB domain-containing protein</fullName>
    </recommendedName>
</protein>
<reference evidence="2 3" key="1">
    <citation type="submission" date="2016-08" db="EMBL/GenBank/DDBJ databases">
        <title>New Insights into Marine Group III Euryarchaeota, from dark to light.</title>
        <authorList>
            <person name="Haro-Moreno J.M."/>
            <person name="Rodriguez-Valera F."/>
            <person name="Lopez-Garcia P."/>
            <person name="Moreira D."/>
            <person name="Martin-Cuadrado A.B."/>
        </authorList>
    </citation>
    <scope>NUCLEOTIDE SEQUENCE [LARGE SCALE GENOMIC DNA]</scope>
    <source>
        <strain evidence="2">CG-Epi6</strain>
    </source>
</reference>
<dbReference type="Proteomes" id="UP000183403">
    <property type="component" value="Unassembled WGS sequence"/>
</dbReference>
<dbReference type="InterPro" id="IPR013783">
    <property type="entry name" value="Ig-like_fold"/>
</dbReference>
<name>A0A1J5T2P5_9ARCH</name>
<organism evidence="2 3">
    <name type="scientific">Marine Group III euryarchaeote CG-Epi6</name>
    <dbReference type="NCBI Taxonomy" id="1889000"/>
    <lineage>
        <taxon>Archaea</taxon>
        <taxon>Methanobacteriati</taxon>
        <taxon>Thermoplasmatota</taxon>
        <taxon>Thermoplasmata</taxon>
        <taxon>Candidatus Thermoprofundales</taxon>
    </lineage>
</organism>
<feature type="domain" description="CARDB" evidence="1">
    <location>
        <begin position="554"/>
        <end position="668"/>
    </location>
</feature>
<feature type="domain" description="CARDB" evidence="1">
    <location>
        <begin position="861"/>
        <end position="920"/>
    </location>
</feature>
<sequence length="967" mass="105031">MQDWSVGDFMVNNRISKVFVSSVAALLLLSSVVFLAGTQADASDDLQILDIYEPDGTPPPRENTEYDYTVKWRNIGDDDYTAKVVLYQPSSDGSCSSSVVADETDEFTMSAGENGLVTLSVTFDQTGEVCITGAVNQGGSDYGVYDFYVIVEPETGDADLYVSIDMESDQAAPGQDINVVFEYGNSGDVSTQTPITIMAWFDSTGESDDGPYVIAPSPMTFNYISPDPDDDEIPPATMEWEYTVPGVEDGIYKLKVQIDSEGNNTEDSDTSNNVDTLDLCVGDCSQPDLRIKDVGPQTLSSVPVEPVAGTTVSFTYVIENVGEGEARGTPTAPLLMHLEVMKCPNEDCTGSSWVKVNESLPIRPAIPGNGGEFSDDSFLRLNWSTSPQDSGFWNVRVFVDGAESIEETNETNNRDFDSSWYRVKSGYLELKEQRPDLIIANIDEGDDTVYDNEATIIEVAVTQSELADGVANDVKVYLRIEDPEGGAVDWFQIDDSKTVGLDDVTTFFEYSWIPTKLGSYGISAYVDRNDDILEWNEDNNEFEDKVITVYEKLPDLQIASVDISPVNNEGYAMVGVSSEITATIVNLGVRNMTDSEGTKLEVTFYTSSPFTSKLATINVDKALDIGETIDVSVPFTFMENAAYRFIIKVDESQEIAEGTGGPELNNEAIKNAYAVSSVDAYVANMEVDTGDGLAGKESPITFEVGIANIPEGGTYRLHFNVSVDGTFGWGEVLGLATQNSTGFYPAGTGYSVSGQYGFIDFNTTYSNQTIVIPWIPNKDRTDTYNVSVVVSSSINVDLTNDMAYVNKLSLAKLTTNIVVDAIKVTESDGSATIKVTVGYPQGEQSELDVDVAMHVYKASDYANGNPPIDTLTVKSIEGLIRGDSRAVSFTWAVKDGGYIFVAIVDPENIVKEVDEADNTFPSKEETFGASNVANLDDEEEDGGLLPAPSLLAALAIFSMVALSRRRI</sequence>
<dbReference type="InterPro" id="IPR011635">
    <property type="entry name" value="CARDB"/>
</dbReference>
<evidence type="ECO:0000313" key="3">
    <source>
        <dbReference type="Proteomes" id="UP000183403"/>
    </source>
</evidence>
<gene>
    <name evidence="2" type="ORF">BEU03_00945</name>
</gene>
<dbReference type="Pfam" id="PF07705">
    <property type="entry name" value="CARDB"/>
    <property type="match status" value="3"/>
</dbReference>
<dbReference type="EMBL" id="MIYV01000022">
    <property type="protein sequence ID" value="OIR10533.1"/>
    <property type="molecule type" value="Genomic_DNA"/>
</dbReference>
<feature type="domain" description="CARDB" evidence="1">
    <location>
        <begin position="435"/>
        <end position="543"/>
    </location>
</feature>
<evidence type="ECO:0000313" key="2">
    <source>
        <dbReference type="EMBL" id="OIR10533.1"/>
    </source>
</evidence>
<dbReference type="AlphaFoldDB" id="A0A1J5T2P5"/>